<comment type="similarity">
    <text evidence="1 4">Belongs to the D-isomer specific 2-hydroxyacid dehydrogenase family.</text>
</comment>
<evidence type="ECO:0000259" key="6">
    <source>
        <dbReference type="Pfam" id="PF02826"/>
    </source>
</evidence>
<dbReference type="InterPro" id="IPR058205">
    <property type="entry name" value="D-LDH-like"/>
</dbReference>
<dbReference type="InterPro" id="IPR006139">
    <property type="entry name" value="D-isomer_2_OHA_DH_cat_dom"/>
</dbReference>
<dbReference type="Pfam" id="PF02826">
    <property type="entry name" value="2-Hacid_dh_C"/>
    <property type="match status" value="1"/>
</dbReference>
<dbReference type="Proteomes" id="UP000675968">
    <property type="component" value="Unassembled WGS sequence"/>
</dbReference>
<protein>
    <submittedName>
        <fullName evidence="7">Hydroxyacid dehydrogenase</fullName>
    </submittedName>
</protein>
<evidence type="ECO:0000256" key="4">
    <source>
        <dbReference type="RuleBase" id="RU003719"/>
    </source>
</evidence>
<sequence length="347" mass="38995">MEKSSSRTVTKTVFSNQLSFYSLVPEAKELFKKTLPKMTGIGYSSVLTKGNIKRHENSEILTVFVNSKLNKSLLDRLPKLKLICCMSTGFDNVDLEECRRRKIAVANVPAYGENTVAEHSFALILNLSRKVHLAFERTTRGNFSTKGLTGWDLKGKTIGIVGAGRIGWHVARIAKGFGMNIIANNPTVEQEWVKEFNCQFVSLEELLRTSDVVSLHCPLLPSTFHLINKKNIRSMKKNAILINTARGGIVDTAALSWALDRKLIAGAGLDVLENENLVKEETQVFFQHLSQTQKDSLLLEYRMLNRPNVIITPHNAFNSKEALQRILDETLSNIVAFQRGKKQNRII</sequence>
<feature type="domain" description="D-isomer specific 2-hydroxyacid dehydrogenase NAD-binding" evidence="6">
    <location>
        <begin position="121"/>
        <end position="316"/>
    </location>
</feature>
<dbReference type="InterPro" id="IPR029753">
    <property type="entry name" value="D-isomer_DH_CS"/>
</dbReference>
<dbReference type="GO" id="GO:0051287">
    <property type="term" value="F:NAD binding"/>
    <property type="evidence" value="ECO:0007669"/>
    <property type="project" value="InterPro"/>
</dbReference>
<dbReference type="PROSITE" id="PS00670">
    <property type="entry name" value="D_2_HYDROXYACID_DH_2"/>
    <property type="match status" value="1"/>
</dbReference>
<evidence type="ECO:0000256" key="3">
    <source>
        <dbReference type="ARBA" id="ARBA00023027"/>
    </source>
</evidence>
<organism evidence="7 8">
    <name type="scientific">Candidatus Iainarchaeum sp</name>
    <dbReference type="NCBI Taxonomy" id="3101447"/>
    <lineage>
        <taxon>Archaea</taxon>
        <taxon>Candidatus Iainarchaeota</taxon>
        <taxon>Candidatus Iainarchaeia</taxon>
        <taxon>Candidatus Iainarchaeales</taxon>
        <taxon>Candidatus Iainarchaeaceae</taxon>
        <taxon>Candidatus Iainarchaeum</taxon>
    </lineage>
</organism>
<reference evidence="7" key="1">
    <citation type="submission" date="2021-03" db="EMBL/GenBank/DDBJ databases">
        <authorList>
            <person name="Jaffe A."/>
        </authorList>
    </citation>
    <scope>NUCLEOTIDE SEQUENCE</scope>
    <source>
        <strain evidence="7">RIFCSPLOWO2_01_FULL_AR10_48_17</strain>
    </source>
</reference>
<keyword evidence="3" id="KW-0520">NAD</keyword>
<dbReference type="InterPro" id="IPR006140">
    <property type="entry name" value="D-isomer_DH_NAD-bd"/>
</dbReference>
<dbReference type="Gene3D" id="3.40.50.720">
    <property type="entry name" value="NAD(P)-binding Rossmann-like Domain"/>
    <property type="match status" value="2"/>
</dbReference>
<name>A0A8T4L5N5_9ARCH</name>
<dbReference type="Pfam" id="PF00389">
    <property type="entry name" value="2-Hacid_dh"/>
    <property type="match status" value="1"/>
</dbReference>
<evidence type="ECO:0000313" key="8">
    <source>
        <dbReference type="Proteomes" id="UP000675968"/>
    </source>
</evidence>
<dbReference type="SUPFAM" id="SSF52283">
    <property type="entry name" value="Formate/glycerate dehydrogenase catalytic domain-like"/>
    <property type="match status" value="1"/>
</dbReference>
<dbReference type="FunFam" id="3.40.50.720:FF:000203">
    <property type="entry name" value="D-3-phosphoglycerate dehydrogenase (SerA)"/>
    <property type="match status" value="1"/>
</dbReference>
<dbReference type="GO" id="GO:0008720">
    <property type="term" value="F:D-lactate dehydrogenase (NAD+) activity"/>
    <property type="evidence" value="ECO:0007669"/>
    <property type="project" value="TreeGrafter"/>
</dbReference>
<evidence type="ECO:0000259" key="5">
    <source>
        <dbReference type="Pfam" id="PF00389"/>
    </source>
</evidence>
<dbReference type="InterPro" id="IPR036291">
    <property type="entry name" value="NAD(P)-bd_dom_sf"/>
</dbReference>
<dbReference type="PANTHER" id="PTHR43026">
    <property type="entry name" value="2-HYDROXYACID DEHYDROGENASE HOMOLOG 1-RELATED"/>
    <property type="match status" value="1"/>
</dbReference>
<proteinExistence type="inferred from homology"/>
<gene>
    <name evidence="7" type="ORF">J4215_05080</name>
</gene>
<dbReference type="AlphaFoldDB" id="A0A8T4L5N5"/>
<evidence type="ECO:0000313" key="7">
    <source>
        <dbReference type="EMBL" id="MBS3061927.1"/>
    </source>
</evidence>
<dbReference type="PANTHER" id="PTHR43026:SF1">
    <property type="entry name" value="2-HYDROXYACID DEHYDROGENASE HOMOLOG 1-RELATED"/>
    <property type="match status" value="1"/>
</dbReference>
<feature type="domain" description="D-isomer specific 2-hydroxyacid dehydrogenase catalytic" evidence="5">
    <location>
        <begin position="24"/>
        <end position="344"/>
    </location>
</feature>
<dbReference type="SUPFAM" id="SSF51735">
    <property type="entry name" value="NAD(P)-binding Rossmann-fold domains"/>
    <property type="match status" value="1"/>
</dbReference>
<evidence type="ECO:0000256" key="1">
    <source>
        <dbReference type="ARBA" id="ARBA00005854"/>
    </source>
</evidence>
<reference evidence="7" key="2">
    <citation type="submission" date="2021-05" db="EMBL/GenBank/DDBJ databases">
        <title>Protein family content uncovers lineage relationships and bacterial pathway maintenance mechanisms in DPANN archaea.</title>
        <authorList>
            <person name="Castelle C.J."/>
            <person name="Meheust R."/>
            <person name="Jaffe A.L."/>
            <person name="Seitz K."/>
            <person name="Gong X."/>
            <person name="Baker B.J."/>
            <person name="Banfield J.F."/>
        </authorList>
    </citation>
    <scope>NUCLEOTIDE SEQUENCE</scope>
    <source>
        <strain evidence="7">RIFCSPLOWO2_01_FULL_AR10_48_17</strain>
    </source>
</reference>
<comment type="caution">
    <text evidence="7">The sequence shown here is derived from an EMBL/GenBank/DDBJ whole genome shotgun (WGS) entry which is preliminary data.</text>
</comment>
<evidence type="ECO:0000256" key="2">
    <source>
        <dbReference type="ARBA" id="ARBA00023002"/>
    </source>
</evidence>
<dbReference type="EMBL" id="JAGVWC010000011">
    <property type="protein sequence ID" value="MBS3061927.1"/>
    <property type="molecule type" value="Genomic_DNA"/>
</dbReference>
<accession>A0A8T4L5N5</accession>
<keyword evidence="2 4" id="KW-0560">Oxidoreductase</keyword>
<dbReference type="PROSITE" id="PS00671">
    <property type="entry name" value="D_2_HYDROXYACID_DH_3"/>
    <property type="match status" value="1"/>
</dbReference>